<evidence type="ECO:0008006" key="3">
    <source>
        <dbReference type="Google" id="ProtNLM"/>
    </source>
</evidence>
<organism evidence="2">
    <name type="scientific">marine sediment metagenome</name>
    <dbReference type="NCBI Taxonomy" id="412755"/>
    <lineage>
        <taxon>unclassified sequences</taxon>
        <taxon>metagenomes</taxon>
        <taxon>ecological metagenomes</taxon>
    </lineage>
</organism>
<feature type="transmembrane region" description="Helical" evidence="1">
    <location>
        <begin position="12"/>
        <end position="32"/>
    </location>
</feature>
<name>A0A0F9UUK1_9ZZZZ</name>
<keyword evidence="1" id="KW-0472">Membrane</keyword>
<evidence type="ECO:0000256" key="1">
    <source>
        <dbReference type="SAM" id="Phobius"/>
    </source>
</evidence>
<evidence type="ECO:0000313" key="2">
    <source>
        <dbReference type="EMBL" id="KKN64841.1"/>
    </source>
</evidence>
<reference evidence="2" key="1">
    <citation type="journal article" date="2015" name="Nature">
        <title>Complex archaea that bridge the gap between prokaryotes and eukaryotes.</title>
        <authorList>
            <person name="Spang A."/>
            <person name="Saw J.H."/>
            <person name="Jorgensen S.L."/>
            <person name="Zaremba-Niedzwiedzka K."/>
            <person name="Martijn J."/>
            <person name="Lind A.E."/>
            <person name="van Eijk R."/>
            <person name="Schleper C."/>
            <person name="Guy L."/>
            <person name="Ettema T.J."/>
        </authorList>
    </citation>
    <scope>NUCLEOTIDE SEQUENCE</scope>
</reference>
<gene>
    <name evidence="2" type="ORF">LCGC14_0487610</name>
</gene>
<dbReference type="AlphaFoldDB" id="A0A0F9UUK1"/>
<proteinExistence type="predicted"/>
<comment type="caution">
    <text evidence="2">The sequence shown here is derived from an EMBL/GenBank/DDBJ whole genome shotgun (WGS) entry which is preliminary data.</text>
</comment>
<sequence length="87" mass="9950">MSTETIDLFGHLFYAFIALGMLLLAYKSKWGWVSRFIGELGWLWIGVEMEMSSIWSWGALFLGIECYGFWSWTRKSTPSDGGPRNAS</sequence>
<accession>A0A0F9UUK1</accession>
<protein>
    <recommendedName>
        <fullName evidence="3">Nicotinamide mononucleotide transporter PnuC</fullName>
    </recommendedName>
</protein>
<dbReference type="EMBL" id="LAZR01000542">
    <property type="protein sequence ID" value="KKN64841.1"/>
    <property type="molecule type" value="Genomic_DNA"/>
</dbReference>
<keyword evidence="1" id="KW-0812">Transmembrane</keyword>
<keyword evidence="1" id="KW-1133">Transmembrane helix</keyword>
<feature type="transmembrane region" description="Helical" evidence="1">
    <location>
        <begin position="52"/>
        <end position="70"/>
    </location>
</feature>